<comment type="function">
    <text evidence="12">Transposase-derived protein that may have nuclease activity. Does not have transposase activity.</text>
</comment>
<comment type="caution">
    <text evidence="14">The sequence shown here is derived from an EMBL/GenBank/DDBJ whole genome shotgun (WGS) entry which is preliminary data.</text>
</comment>
<dbReference type="Pfam" id="PF13359">
    <property type="entry name" value="DDE_Tnp_4"/>
    <property type="match status" value="1"/>
</dbReference>
<dbReference type="GO" id="GO:0016787">
    <property type="term" value="F:hydrolase activity"/>
    <property type="evidence" value="ECO:0007669"/>
    <property type="project" value="UniProtKB-KW"/>
</dbReference>
<evidence type="ECO:0000256" key="7">
    <source>
        <dbReference type="ARBA" id="ARBA00022722"/>
    </source>
</evidence>
<evidence type="ECO:0000256" key="5">
    <source>
        <dbReference type="ARBA" id="ARBA00015519"/>
    </source>
</evidence>
<organism evidence="14 15">
    <name type="scientific">Coilia grayii</name>
    <name type="common">Gray's grenadier anchovy</name>
    <dbReference type="NCBI Taxonomy" id="363190"/>
    <lineage>
        <taxon>Eukaryota</taxon>
        <taxon>Metazoa</taxon>
        <taxon>Chordata</taxon>
        <taxon>Craniata</taxon>
        <taxon>Vertebrata</taxon>
        <taxon>Euteleostomi</taxon>
        <taxon>Actinopterygii</taxon>
        <taxon>Neopterygii</taxon>
        <taxon>Teleostei</taxon>
        <taxon>Clupei</taxon>
        <taxon>Clupeiformes</taxon>
        <taxon>Clupeoidei</taxon>
        <taxon>Engraulidae</taxon>
        <taxon>Coilinae</taxon>
        <taxon>Coilia</taxon>
    </lineage>
</organism>
<keyword evidence="9" id="KW-0378">Hydrolase</keyword>
<protein>
    <recommendedName>
        <fullName evidence="5">Putative nuclease HARBI1</fullName>
    </recommendedName>
    <alternativeName>
        <fullName evidence="11">Harbinger transposase-derived nuclease</fullName>
    </alternativeName>
</protein>
<dbReference type="Proteomes" id="UP001591681">
    <property type="component" value="Unassembled WGS sequence"/>
</dbReference>
<dbReference type="GO" id="GO:0005634">
    <property type="term" value="C:nucleus"/>
    <property type="evidence" value="ECO:0007669"/>
    <property type="project" value="UniProtKB-SubCell"/>
</dbReference>
<dbReference type="InterPro" id="IPR027806">
    <property type="entry name" value="HARBI1_dom"/>
</dbReference>
<evidence type="ECO:0000256" key="6">
    <source>
        <dbReference type="ARBA" id="ARBA00022490"/>
    </source>
</evidence>
<evidence type="ECO:0000256" key="2">
    <source>
        <dbReference type="ARBA" id="ARBA00004123"/>
    </source>
</evidence>
<evidence type="ECO:0000256" key="8">
    <source>
        <dbReference type="ARBA" id="ARBA00022723"/>
    </source>
</evidence>
<keyword evidence="10" id="KW-0539">Nucleus</keyword>
<evidence type="ECO:0000313" key="14">
    <source>
        <dbReference type="EMBL" id="KAL2077944.1"/>
    </source>
</evidence>
<evidence type="ECO:0000256" key="1">
    <source>
        <dbReference type="ARBA" id="ARBA00001968"/>
    </source>
</evidence>
<dbReference type="GO" id="GO:0046872">
    <property type="term" value="F:metal ion binding"/>
    <property type="evidence" value="ECO:0007669"/>
    <property type="project" value="UniProtKB-KW"/>
</dbReference>
<feature type="domain" description="DDE Tnp4" evidence="13">
    <location>
        <begin position="30"/>
        <end position="175"/>
    </location>
</feature>
<evidence type="ECO:0000256" key="3">
    <source>
        <dbReference type="ARBA" id="ARBA00004496"/>
    </source>
</evidence>
<dbReference type="EMBL" id="JBHFQA010000023">
    <property type="protein sequence ID" value="KAL2077944.1"/>
    <property type="molecule type" value="Genomic_DNA"/>
</dbReference>
<evidence type="ECO:0000259" key="13">
    <source>
        <dbReference type="Pfam" id="PF13359"/>
    </source>
</evidence>
<comment type="subcellular location">
    <subcellularLocation>
        <location evidence="3">Cytoplasm</location>
    </subcellularLocation>
    <subcellularLocation>
        <location evidence="2">Nucleus</location>
    </subcellularLocation>
</comment>
<dbReference type="GO" id="GO:0004518">
    <property type="term" value="F:nuclease activity"/>
    <property type="evidence" value="ECO:0007669"/>
    <property type="project" value="UniProtKB-KW"/>
</dbReference>
<keyword evidence="8" id="KW-0479">Metal-binding</keyword>
<dbReference type="PRINTS" id="PR02086">
    <property type="entry name" value="PUTNUCHARBI1"/>
</dbReference>
<keyword evidence="7" id="KW-0540">Nuclease</keyword>
<accession>A0ABD1ISU9</accession>
<evidence type="ECO:0000256" key="4">
    <source>
        <dbReference type="ARBA" id="ARBA00006958"/>
    </source>
</evidence>
<keyword evidence="6" id="KW-0963">Cytoplasm</keyword>
<evidence type="ECO:0000256" key="11">
    <source>
        <dbReference type="ARBA" id="ARBA00030126"/>
    </source>
</evidence>
<proteinExistence type="inferred from homology"/>
<evidence type="ECO:0000256" key="10">
    <source>
        <dbReference type="ARBA" id="ARBA00023242"/>
    </source>
</evidence>
<dbReference type="InterPro" id="IPR026103">
    <property type="entry name" value="HARBI1_animal"/>
</dbReference>
<evidence type="ECO:0000256" key="9">
    <source>
        <dbReference type="ARBA" id="ARBA00022801"/>
    </source>
</evidence>
<gene>
    <name evidence="14" type="ORF">ACEWY4_025629</name>
</gene>
<sequence>MSFPSTPEDIRRGNQGFHVIAGLPRVIGDIDGTLVPITTPSTHGPRYICCKGYPALNVMVECDAEGVFLDVVATWPGSTHDAFVWENSGLCRAAEGGGFGGCWLLGDSGFPLRPFLLTPYHHAQTEPQASYNRAHRLTRAVVERDIRVWKQSFRCLSKGARGLQLHPRKCCALLHNMALRENIQLPDNEGLQDRDDAEAEDNFPVIQDLHPAGQQVRQELGDNLFGP</sequence>
<dbReference type="InterPro" id="IPR045249">
    <property type="entry name" value="HARBI1-like"/>
</dbReference>
<dbReference type="GO" id="GO:0005737">
    <property type="term" value="C:cytoplasm"/>
    <property type="evidence" value="ECO:0007669"/>
    <property type="project" value="UniProtKB-SubCell"/>
</dbReference>
<dbReference type="PANTHER" id="PTHR22930">
    <property type="match status" value="1"/>
</dbReference>
<evidence type="ECO:0000313" key="15">
    <source>
        <dbReference type="Proteomes" id="UP001591681"/>
    </source>
</evidence>
<name>A0ABD1ISU9_9TELE</name>
<keyword evidence="15" id="KW-1185">Reference proteome</keyword>
<dbReference type="PANTHER" id="PTHR22930:SF85">
    <property type="entry name" value="GH03217P-RELATED"/>
    <property type="match status" value="1"/>
</dbReference>
<comment type="cofactor">
    <cofactor evidence="1">
        <name>a divalent metal cation</name>
        <dbReference type="ChEBI" id="CHEBI:60240"/>
    </cofactor>
</comment>
<dbReference type="AlphaFoldDB" id="A0ABD1ISU9"/>
<reference evidence="14 15" key="1">
    <citation type="submission" date="2024-09" db="EMBL/GenBank/DDBJ databases">
        <title>A chromosome-level genome assembly of Gray's grenadier anchovy, Coilia grayii.</title>
        <authorList>
            <person name="Fu Z."/>
        </authorList>
    </citation>
    <scope>NUCLEOTIDE SEQUENCE [LARGE SCALE GENOMIC DNA]</scope>
    <source>
        <strain evidence="14">G4</strain>
        <tissue evidence="14">Muscle</tissue>
    </source>
</reference>
<comment type="similarity">
    <text evidence="4">Belongs to the HARBI1 family.</text>
</comment>
<evidence type="ECO:0000256" key="12">
    <source>
        <dbReference type="ARBA" id="ARBA00045850"/>
    </source>
</evidence>